<accession>A0A3N2QSD4</accession>
<evidence type="ECO:0000256" key="1">
    <source>
        <dbReference type="ARBA" id="ARBA00004141"/>
    </source>
</evidence>
<comment type="caution">
    <text evidence="11">The sequence shown here is derived from an EMBL/GenBank/DDBJ whole genome shotgun (WGS) entry which is preliminary data.</text>
</comment>
<evidence type="ECO:0000256" key="7">
    <source>
        <dbReference type="SAM" id="MobiDB-lite"/>
    </source>
</evidence>
<gene>
    <name evidence="11" type="ORF">EAT49_17200</name>
</gene>
<evidence type="ECO:0000313" key="11">
    <source>
        <dbReference type="EMBL" id="ROT98126.1"/>
    </source>
</evidence>
<feature type="region of interest" description="Disordered" evidence="7">
    <location>
        <begin position="591"/>
        <end position="612"/>
    </location>
</feature>
<evidence type="ECO:0000259" key="9">
    <source>
        <dbReference type="Pfam" id="PF05157"/>
    </source>
</evidence>
<dbReference type="Gene3D" id="3.90.550.10">
    <property type="entry name" value="Spore Coat Polysaccharide Biosynthesis Protein SpsA, Chain A"/>
    <property type="match status" value="1"/>
</dbReference>
<keyword evidence="3 11" id="KW-0808">Transferase</keyword>
<feature type="domain" description="Glycosyltransferase 2-like" evidence="10">
    <location>
        <begin position="308"/>
        <end position="496"/>
    </location>
</feature>
<dbReference type="PANTHER" id="PTHR43867:SF2">
    <property type="entry name" value="CELLULOSE SYNTHASE CATALYTIC SUBUNIT A [UDP-FORMING]"/>
    <property type="match status" value="1"/>
</dbReference>
<dbReference type="Pfam" id="PF05157">
    <property type="entry name" value="MshEN"/>
    <property type="match status" value="1"/>
</dbReference>
<dbReference type="PANTHER" id="PTHR43867">
    <property type="entry name" value="CELLULOSE SYNTHASE CATALYTIC SUBUNIT A [UDP-FORMING]"/>
    <property type="match status" value="1"/>
</dbReference>
<comment type="subcellular location">
    <subcellularLocation>
        <location evidence="1">Membrane</location>
        <topology evidence="1">Multi-pass membrane protein</topology>
    </subcellularLocation>
</comment>
<feature type="domain" description="Type II secretion system protein GspE N-terminal" evidence="9">
    <location>
        <begin position="47"/>
        <end position="126"/>
    </location>
</feature>
<reference evidence="11 12" key="1">
    <citation type="submission" date="2018-10" db="EMBL/GenBank/DDBJ databases">
        <title>Histidinibacterium lentulum gen. nov., sp. nov., a marine bacterium from the culture broth of Picochlorum sp. 122.</title>
        <authorList>
            <person name="Wang G."/>
        </authorList>
    </citation>
    <scope>NUCLEOTIDE SEQUENCE [LARGE SCALE GENOMIC DNA]</scope>
    <source>
        <strain evidence="11 12">B17</strain>
    </source>
</reference>
<dbReference type="Pfam" id="PF13632">
    <property type="entry name" value="Glyco_trans_2_3"/>
    <property type="match status" value="1"/>
</dbReference>
<keyword evidence="4 8" id="KW-0812">Transmembrane</keyword>
<dbReference type="SUPFAM" id="SSF53448">
    <property type="entry name" value="Nucleotide-diphospho-sugar transferases"/>
    <property type="match status" value="1"/>
</dbReference>
<keyword evidence="2" id="KW-0328">Glycosyltransferase</keyword>
<dbReference type="InterPro" id="IPR050321">
    <property type="entry name" value="Glycosyltr_2/OpgH_subfam"/>
</dbReference>
<dbReference type="InterPro" id="IPR001173">
    <property type="entry name" value="Glyco_trans_2-like"/>
</dbReference>
<evidence type="ECO:0000256" key="6">
    <source>
        <dbReference type="ARBA" id="ARBA00023136"/>
    </source>
</evidence>
<dbReference type="EMBL" id="RDRB01000010">
    <property type="protein sequence ID" value="ROT98126.1"/>
    <property type="molecule type" value="Genomic_DNA"/>
</dbReference>
<dbReference type="GO" id="GO:0016757">
    <property type="term" value="F:glycosyltransferase activity"/>
    <property type="evidence" value="ECO:0007669"/>
    <property type="project" value="UniProtKB-KW"/>
</dbReference>
<sequence>MGALSPGDLARTRTQIQRHRVRLADALHLLNGLSRDLIAEAEAARLGTTAVDPVTERPDPRLMLSWGPERCLADGLLPLRRLGDVTLVATARPEEIDRHLPALERSFGPVRLVTAAEDRLQAAVDRGARRTLSHRAETRVLAEDSSRGWRARRNGTLALSALALGGAAALVAPGALFLSLLLAASAAMALGTGLKLAAALATLRPPPADPARVVAASRPVVTLLVALYREREIARHLLVRLARLDYPRDLLDICLVVEADDALTRETLSTIALPPWVRTIVVPVGTLRTKPRALNYALDFARGEIVGVYDAEDAPAPDQIARVAARFAERGPEVACLQGVLDYYNSHANWMTRCFTLEYAAWFRVVLPGLARLGLVVPLGGTTLFFRRDALERLGGWDAHNVTEDADLGLRLARYGYRTELIDTVTGEEANGRLLPWVRQRSRWLKGYAMTGSVHMRDPRRLWRDLGARRWIGVQILFLGTVLQFTLAPVLWVCWLLFAQPLPQPGLPALTAALGLGLTGLFLTSEAVNLGIAVLGARRAGKARLGWWAPTLLFYFPLATAGMFKGLWELFVRPFYWDKTAHGLLPETAAGTGTAPVLTPPPRRPPHPVAAE</sequence>
<dbReference type="InterPro" id="IPR007831">
    <property type="entry name" value="T2SS_GspE_N"/>
</dbReference>
<organism evidence="11 12">
    <name type="scientific">Histidinibacterium lentulum</name>
    <dbReference type="NCBI Taxonomy" id="2480588"/>
    <lineage>
        <taxon>Bacteria</taxon>
        <taxon>Pseudomonadati</taxon>
        <taxon>Pseudomonadota</taxon>
        <taxon>Alphaproteobacteria</taxon>
        <taxon>Rhodobacterales</taxon>
        <taxon>Paracoccaceae</taxon>
        <taxon>Histidinibacterium</taxon>
    </lineage>
</organism>
<evidence type="ECO:0000256" key="2">
    <source>
        <dbReference type="ARBA" id="ARBA00022676"/>
    </source>
</evidence>
<dbReference type="InterPro" id="IPR037257">
    <property type="entry name" value="T2SS_E_N_sf"/>
</dbReference>
<dbReference type="GO" id="GO:0016020">
    <property type="term" value="C:membrane"/>
    <property type="evidence" value="ECO:0007669"/>
    <property type="project" value="UniProtKB-SubCell"/>
</dbReference>
<keyword evidence="6 8" id="KW-0472">Membrane</keyword>
<keyword evidence="12" id="KW-1185">Reference proteome</keyword>
<evidence type="ECO:0000256" key="3">
    <source>
        <dbReference type="ARBA" id="ARBA00022679"/>
    </source>
</evidence>
<dbReference type="Proteomes" id="UP000268016">
    <property type="component" value="Unassembled WGS sequence"/>
</dbReference>
<keyword evidence="5 8" id="KW-1133">Transmembrane helix</keyword>
<proteinExistence type="predicted"/>
<evidence type="ECO:0000256" key="4">
    <source>
        <dbReference type="ARBA" id="ARBA00022692"/>
    </source>
</evidence>
<feature type="transmembrane region" description="Helical" evidence="8">
    <location>
        <begin position="510"/>
        <end position="535"/>
    </location>
</feature>
<evidence type="ECO:0000259" key="10">
    <source>
        <dbReference type="Pfam" id="PF13632"/>
    </source>
</evidence>
<name>A0A3N2QSD4_9RHOB</name>
<feature type="transmembrane region" description="Helical" evidence="8">
    <location>
        <begin position="471"/>
        <end position="498"/>
    </location>
</feature>
<feature type="transmembrane region" description="Helical" evidence="8">
    <location>
        <begin position="547"/>
        <end position="568"/>
    </location>
</feature>
<dbReference type="SUPFAM" id="SSF160246">
    <property type="entry name" value="EspE N-terminal domain-like"/>
    <property type="match status" value="1"/>
</dbReference>
<feature type="transmembrane region" description="Helical" evidence="8">
    <location>
        <begin position="157"/>
        <end position="190"/>
    </location>
</feature>
<protein>
    <submittedName>
        <fullName evidence="11">Glycosyltransferase</fullName>
    </submittedName>
</protein>
<dbReference type="AlphaFoldDB" id="A0A3N2QSD4"/>
<evidence type="ECO:0000256" key="8">
    <source>
        <dbReference type="SAM" id="Phobius"/>
    </source>
</evidence>
<dbReference type="InterPro" id="IPR029044">
    <property type="entry name" value="Nucleotide-diphossugar_trans"/>
</dbReference>
<dbReference type="OrthoDB" id="7431422at2"/>
<evidence type="ECO:0000313" key="12">
    <source>
        <dbReference type="Proteomes" id="UP000268016"/>
    </source>
</evidence>
<evidence type="ECO:0000256" key="5">
    <source>
        <dbReference type="ARBA" id="ARBA00022989"/>
    </source>
</evidence>